<dbReference type="Proteomes" id="UP000059188">
    <property type="component" value="Unassembled WGS sequence"/>
</dbReference>
<feature type="compositionally biased region" description="Basic residues" evidence="1">
    <location>
        <begin position="88"/>
        <end position="100"/>
    </location>
</feature>
<feature type="compositionally biased region" description="Basic and acidic residues" evidence="1">
    <location>
        <begin position="228"/>
        <end position="245"/>
    </location>
</feature>
<dbReference type="EMBL" id="LN679321">
    <property type="protein sequence ID" value="CEL56455.1"/>
    <property type="molecule type" value="Genomic_DNA"/>
</dbReference>
<feature type="compositionally biased region" description="Polar residues" evidence="1">
    <location>
        <begin position="56"/>
        <end position="65"/>
    </location>
</feature>
<accession>A0A0B7FFQ5</accession>
<keyword evidence="3" id="KW-1185">Reference proteome</keyword>
<evidence type="ECO:0000313" key="3">
    <source>
        <dbReference type="Proteomes" id="UP000059188"/>
    </source>
</evidence>
<feature type="compositionally biased region" description="Basic and acidic residues" evidence="1">
    <location>
        <begin position="68"/>
        <end position="82"/>
    </location>
</feature>
<evidence type="ECO:0000313" key="2">
    <source>
        <dbReference type="EMBL" id="CEL56455.1"/>
    </source>
</evidence>
<sequence length="245" mass="26938">MDKSNRPSKGIRALAGGMEDELFGQGGYQWFLEENALKFSNNALRSRINRPIGLSKSRTSASTSPAEVIDRLEETEQARPKSEVTSNKSKRKRMKSRSRRSGSTPLSTPVTSPPALSSTSKDSDNEVVDISDDGEVDDKMEIEDEIDEIESIGSERSNLLPSDPKPSLPRPDSPPSAQKSLAFPLARVHPHTASFSQGRSKNRRPSNVVNRMFVDMSDSPKIPKVSPRKSDSQAEVEGKGKCRDV</sequence>
<name>A0A0B7FFQ5_THACB</name>
<organism evidence="2 3">
    <name type="scientific">Thanatephorus cucumeris (strain AG1-IB / isolate 7/3/14)</name>
    <name type="common">Lettuce bottom rot fungus</name>
    <name type="synonym">Rhizoctonia solani</name>
    <dbReference type="NCBI Taxonomy" id="1108050"/>
    <lineage>
        <taxon>Eukaryota</taxon>
        <taxon>Fungi</taxon>
        <taxon>Dikarya</taxon>
        <taxon>Basidiomycota</taxon>
        <taxon>Agaricomycotina</taxon>
        <taxon>Agaricomycetes</taxon>
        <taxon>Cantharellales</taxon>
        <taxon>Ceratobasidiaceae</taxon>
        <taxon>Rhizoctonia</taxon>
        <taxon>Rhizoctonia solani AG-1</taxon>
    </lineage>
</organism>
<evidence type="ECO:0000256" key="1">
    <source>
        <dbReference type="SAM" id="MobiDB-lite"/>
    </source>
</evidence>
<dbReference type="AlphaFoldDB" id="A0A0B7FFQ5"/>
<gene>
    <name evidence="2" type="ORF">RSOLAG1IB_11927</name>
</gene>
<dbReference type="OrthoDB" id="10494651at2759"/>
<feature type="region of interest" description="Disordered" evidence="1">
    <location>
        <begin position="47"/>
        <end position="245"/>
    </location>
</feature>
<proteinExistence type="predicted"/>
<feature type="compositionally biased region" description="Polar residues" evidence="1">
    <location>
        <begin position="193"/>
        <end position="209"/>
    </location>
</feature>
<feature type="compositionally biased region" description="Low complexity" evidence="1">
    <location>
        <begin position="101"/>
        <end position="120"/>
    </location>
</feature>
<protein>
    <submittedName>
        <fullName evidence="2">Uncharacterized protein</fullName>
    </submittedName>
</protein>
<reference evidence="2 3" key="1">
    <citation type="submission" date="2014-11" db="EMBL/GenBank/DDBJ databases">
        <authorList>
            <person name="Wibberg Daniel"/>
        </authorList>
    </citation>
    <scope>NUCLEOTIDE SEQUENCE [LARGE SCALE GENOMIC DNA]</scope>
    <source>
        <strain evidence="2">Rhizoctonia solani AG1-IB 7/3/14</strain>
    </source>
</reference>
<feature type="compositionally biased region" description="Pro residues" evidence="1">
    <location>
        <begin position="163"/>
        <end position="174"/>
    </location>
</feature>
<feature type="compositionally biased region" description="Acidic residues" evidence="1">
    <location>
        <begin position="125"/>
        <end position="150"/>
    </location>
</feature>
<feature type="compositionally biased region" description="Low complexity" evidence="1">
    <location>
        <begin position="151"/>
        <end position="162"/>
    </location>
</feature>